<dbReference type="Proteomes" id="UP000828048">
    <property type="component" value="Chromosome 2"/>
</dbReference>
<gene>
    <name evidence="1" type="ORF">Vadar_023471</name>
</gene>
<proteinExistence type="predicted"/>
<evidence type="ECO:0000313" key="1">
    <source>
        <dbReference type="EMBL" id="KAH7835162.1"/>
    </source>
</evidence>
<organism evidence="1 2">
    <name type="scientific">Vaccinium darrowii</name>
    <dbReference type="NCBI Taxonomy" id="229202"/>
    <lineage>
        <taxon>Eukaryota</taxon>
        <taxon>Viridiplantae</taxon>
        <taxon>Streptophyta</taxon>
        <taxon>Embryophyta</taxon>
        <taxon>Tracheophyta</taxon>
        <taxon>Spermatophyta</taxon>
        <taxon>Magnoliopsida</taxon>
        <taxon>eudicotyledons</taxon>
        <taxon>Gunneridae</taxon>
        <taxon>Pentapetalae</taxon>
        <taxon>asterids</taxon>
        <taxon>Ericales</taxon>
        <taxon>Ericaceae</taxon>
        <taxon>Vaccinioideae</taxon>
        <taxon>Vaccinieae</taxon>
        <taxon>Vaccinium</taxon>
    </lineage>
</organism>
<accession>A0ACB7X3A5</accession>
<reference evidence="1 2" key="1">
    <citation type="journal article" date="2021" name="Hortic Res">
        <title>High-quality reference genome and annotation aids understanding of berry development for evergreen blueberry (Vaccinium darrowii).</title>
        <authorList>
            <person name="Yu J."/>
            <person name="Hulse-Kemp A.M."/>
            <person name="Babiker E."/>
            <person name="Staton M."/>
        </authorList>
    </citation>
    <scope>NUCLEOTIDE SEQUENCE [LARGE SCALE GENOMIC DNA]</scope>
    <source>
        <strain evidence="2">cv. NJ 8807/NJ 8810</strain>
        <tissue evidence="1">Young leaf</tissue>
    </source>
</reference>
<keyword evidence="2" id="KW-1185">Reference proteome</keyword>
<dbReference type="EMBL" id="CM037152">
    <property type="protein sequence ID" value="KAH7835162.1"/>
    <property type="molecule type" value="Genomic_DNA"/>
</dbReference>
<comment type="caution">
    <text evidence="1">The sequence shown here is derived from an EMBL/GenBank/DDBJ whole genome shotgun (WGS) entry which is preliminary data.</text>
</comment>
<protein>
    <submittedName>
        <fullName evidence="1">Uncharacterized protein</fullName>
    </submittedName>
</protein>
<name>A0ACB7X3A5_9ERIC</name>
<evidence type="ECO:0000313" key="2">
    <source>
        <dbReference type="Proteomes" id="UP000828048"/>
    </source>
</evidence>
<sequence>MNEENKNMQNTHGVIVLGIFMHCQGCAGVEEIEIDLKNHKATVKGKTVDPERIVEWLRKRTNKHIRLISPTLKEEKKEEVVEVVLKIYMHCESCAADIKYNIHKMQGVLTVETDMKNSQVIVKGAFDPKKLVDFISGRVGKNAVVVKQTPPDKKEEDKGKKGKKNEMEMDQIYPPGHVYAPDRILSEENPSACSVM</sequence>